<dbReference type="PROSITE" id="PS51007">
    <property type="entry name" value="CYTC"/>
    <property type="match status" value="1"/>
</dbReference>
<dbReference type="PANTHER" id="PTHR42663">
    <property type="entry name" value="HYDROLASE C777.06C-RELATED-RELATED"/>
    <property type="match status" value="1"/>
</dbReference>
<evidence type="ECO:0000256" key="3">
    <source>
        <dbReference type="PROSITE-ProRule" id="PRU00433"/>
    </source>
</evidence>
<feature type="domain" description="Cytochrome c" evidence="4">
    <location>
        <begin position="7"/>
        <end position="119"/>
    </location>
</feature>
<evidence type="ECO:0000256" key="2">
    <source>
        <dbReference type="ARBA" id="ARBA00023004"/>
    </source>
</evidence>
<evidence type="ECO:0000313" key="5">
    <source>
        <dbReference type="EMBL" id="AEE51703.1"/>
    </source>
</evidence>
<proteinExistence type="predicted"/>
<gene>
    <name evidence="5" type="ordered locus">Halhy_3852</name>
</gene>
<sequence>MVTLTGTGTSQGVPVLGCDCEVCHSTDVRDKRLRTAALLSWGDTTVAFDCGPDFRQQMLAAGTQHLDAIVMTHEHNDHVVGLDDVRPFNFKQGGEMPVFATEKVQKELKTRFAYVFAEGDNRYPGAPMVSLITIDKNTVFSIKGLSFLPVELMHGKLPILGFRVGDFAYLTDVHHIEAIEMHKLQNLHTLVINALHHTEHYSHLNLNEALDLIQELKPQHSYLTHMSHRMGKHAEINKTLPAGVELGYDGLRIRVPVPL</sequence>
<name>F4L369_HALH1</name>
<dbReference type="PANTHER" id="PTHR42663:SF6">
    <property type="entry name" value="HYDROLASE C777.06C-RELATED"/>
    <property type="match status" value="1"/>
</dbReference>
<dbReference type="eggNOG" id="COG1235">
    <property type="taxonomic scope" value="Bacteria"/>
</dbReference>
<dbReference type="GO" id="GO:0020037">
    <property type="term" value="F:heme binding"/>
    <property type="evidence" value="ECO:0007669"/>
    <property type="project" value="InterPro"/>
</dbReference>
<dbReference type="AlphaFoldDB" id="F4L369"/>
<dbReference type="KEGG" id="hhy:Halhy_3852"/>
<dbReference type="EMBL" id="CP002691">
    <property type="protein sequence ID" value="AEE51703.1"/>
    <property type="molecule type" value="Genomic_DNA"/>
</dbReference>
<keyword evidence="1 3" id="KW-0479">Metal-binding</keyword>
<dbReference type="InterPro" id="IPR001279">
    <property type="entry name" value="Metallo-B-lactamas"/>
</dbReference>
<dbReference type="HOGENOM" id="CLU_044538_2_1_10"/>
<reference key="2">
    <citation type="submission" date="2011-04" db="EMBL/GenBank/DDBJ databases">
        <title>Complete sequence of chromosome of Haliscomenobacter hydrossis DSM 1100.</title>
        <authorList>
            <consortium name="US DOE Joint Genome Institute (JGI-PGF)"/>
            <person name="Lucas S."/>
            <person name="Han J."/>
            <person name="Lapidus A."/>
            <person name="Bruce D."/>
            <person name="Goodwin L."/>
            <person name="Pitluck S."/>
            <person name="Peters L."/>
            <person name="Kyrpides N."/>
            <person name="Mavromatis K."/>
            <person name="Ivanova N."/>
            <person name="Ovchinnikova G."/>
            <person name="Pagani I."/>
            <person name="Daligault H."/>
            <person name="Detter J.C."/>
            <person name="Han C."/>
            <person name="Land M."/>
            <person name="Hauser L."/>
            <person name="Markowitz V."/>
            <person name="Cheng J.-F."/>
            <person name="Hugenholtz P."/>
            <person name="Woyke T."/>
            <person name="Wu D."/>
            <person name="Verbarg S."/>
            <person name="Frueling A."/>
            <person name="Brambilla E."/>
            <person name="Klenk H.-P."/>
            <person name="Eisen J.A."/>
        </authorList>
    </citation>
    <scope>NUCLEOTIDE SEQUENCE</scope>
    <source>
        <strain>DSM 1100</strain>
    </source>
</reference>
<dbReference type="InterPro" id="IPR009056">
    <property type="entry name" value="Cyt_c-like_dom"/>
</dbReference>
<dbReference type="Gene3D" id="3.60.15.10">
    <property type="entry name" value="Ribonuclease Z/Hydroxyacylglutathione hydrolase-like"/>
    <property type="match status" value="1"/>
</dbReference>
<reference evidence="5 6" key="1">
    <citation type="journal article" date="2011" name="Stand. Genomic Sci.">
        <title>Complete genome sequence of Haliscomenobacter hydrossis type strain (O).</title>
        <authorList>
            <consortium name="US DOE Joint Genome Institute (JGI-PGF)"/>
            <person name="Daligault H."/>
            <person name="Lapidus A."/>
            <person name="Zeytun A."/>
            <person name="Nolan M."/>
            <person name="Lucas S."/>
            <person name="Del Rio T.G."/>
            <person name="Tice H."/>
            <person name="Cheng J.F."/>
            <person name="Tapia R."/>
            <person name="Han C."/>
            <person name="Goodwin L."/>
            <person name="Pitluck S."/>
            <person name="Liolios K."/>
            <person name="Pagani I."/>
            <person name="Ivanova N."/>
            <person name="Huntemann M."/>
            <person name="Mavromatis K."/>
            <person name="Mikhailova N."/>
            <person name="Pati A."/>
            <person name="Chen A."/>
            <person name="Palaniappan K."/>
            <person name="Land M."/>
            <person name="Hauser L."/>
            <person name="Brambilla E.M."/>
            <person name="Rohde M."/>
            <person name="Verbarg S."/>
            <person name="Goker M."/>
            <person name="Bristow J."/>
            <person name="Eisen J.A."/>
            <person name="Markowitz V."/>
            <person name="Hugenholtz P."/>
            <person name="Kyrpides N.C."/>
            <person name="Klenk H.P."/>
            <person name="Woyke T."/>
        </authorList>
    </citation>
    <scope>NUCLEOTIDE SEQUENCE [LARGE SCALE GENOMIC DNA]</scope>
    <source>
        <strain evidence="6">ATCC 27775 / DSM 1100 / LMG 10767 / O</strain>
    </source>
</reference>
<keyword evidence="6" id="KW-1185">Reference proteome</keyword>
<dbReference type="SUPFAM" id="SSF56281">
    <property type="entry name" value="Metallo-hydrolase/oxidoreductase"/>
    <property type="match status" value="1"/>
</dbReference>
<accession>F4L369</accession>
<evidence type="ECO:0000259" key="4">
    <source>
        <dbReference type="PROSITE" id="PS51007"/>
    </source>
</evidence>
<dbReference type="GO" id="GO:0009055">
    <property type="term" value="F:electron transfer activity"/>
    <property type="evidence" value="ECO:0007669"/>
    <property type="project" value="InterPro"/>
</dbReference>
<dbReference type="InterPro" id="IPR036866">
    <property type="entry name" value="RibonucZ/Hydroxyglut_hydro"/>
</dbReference>
<dbReference type="STRING" id="760192.Halhy_3852"/>
<protein>
    <submittedName>
        <fullName evidence="5">Metallo-beta-lactamase domain-containing protein</fullName>
    </submittedName>
</protein>
<organism evidence="5 6">
    <name type="scientific">Haliscomenobacter hydrossis (strain ATCC 27775 / DSM 1100 / LMG 10767 / O)</name>
    <dbReference type="NCBI Taxonomy" id="760192"/>
    <lineage>
        <taxon>Bacteria</taxon>
        <taxon>Pseudomonadati</taxon>
        <taxon>Bacteroidota</taxon>
        <taxon>Saprospiria</taxon>
        <taxon>Saprospirales</taxon>
        <taxon>Haliscomenobacteraceae</taxon>
        <taxon>Haliscomenobacter</taxon>
    </lineage>
</organism>
<dbReference type="Proteomes" id="UP000008461">
    <property type="component" value="Chromosome"/>
</dbReference>
<dbReference type="GO" id="GO:0046872">
    <property type="term" value="F:metal ion binding"/>
    <property type="evidence" value="ECO:0007669"/>
    <property type="project" value="UniProtKB-KW"/>
</dbReference>
<evidence type="ECO:0000313" key="6">
    <source>
        <dbReference type="Proteomes" id="UP000008461"/>
    </source>
</evidence>
<keyword evidence="2 3" id="KW-0408">Iron</keyword>
<evidence type="ECO:0000256" key="1">
    <source>
        <dbReference type="ARBA" id="ARBA00022723"/>
    </source>
</evidence>
<dbReference type="CDD" id="cd16279">
    <property type="entry name" value="metallo-hydrolase-like_MBL-fold"/>
    <property type="match status" value="1"/>
</dbReference>
<keyword evidence="3" id="KW-0349">Heme</keyword>
<dbReference type="Pfam" id="PF12706">
    <property type="entry name" value="Lactamase_B_2"/>
    <property type="match status" value="1"/>
</dbReference>